<dbReference type="AlphaFoldDB" id="A0A164TQ47"/>
<evidence type="ECO:0000313" key="2">
    <source>
        <dbReference type="EMBL" id="KZM87818.1"/>
    </source>
</evidence>
<evidence type="ECO:0000256" key="1">
    <source>
        <dbReference type="SAM" id="MobiDB-lite"/>
    </source>
</evidence>
<keyword evidence="4" id="KW-1185">Reference proteome</keyword>
<evidence type="ECO:0000313" key="4">
    <source>
        <dbReference type="Proteomes" id="UP000077755"/>
    </source>
</evidence>
<dbReference type="Gramene" id="KZM87818">
    <property type="protein sequence ID" value="KZM87818"/>
    <property type="gene ID" value="DCAR_024919"/>
</dbReference>
<evidence type="ECO:0000313" key="3">
    <source>
        <dbReference type="EMBL" id="WOH09151.1"/>
    </source>
</evidence>
<feature type="region of interest" description="Disordered" evidence="1">
    <location>
        <begin position="1"/>
        <end position="55"/>
    </location>
</feature>
<name>A0A164TQ47_DAUCS</name>
<sequence>MEKGKRPMSPGYEKRLVQQQQRRQQPELMLGGMRSNQNNQRPAVAPKNKPPQTLKIKRDHAYYLQRKLCPLDIPFSDARYNRYMAGIKQECDALQAKLDARDEADYWAIWGDVDAEDDEDDYE</sequence>
<gene>
    <name evidence="2" type="ORF">DCAR_024919</name>
    <name evidence="3" type="ORF">DCAR_0728606</name>
</gene>
<reference evidence="2" key="1">
    <citation type="journal article" date="2016" name="Nat. Genet.">
        <title>A high-quality carrot genome assembly provides new insights into carotenoid accumulation and asterid genome evolution.</title>
        <authorList>
            <person name="Iorizzo M."/>
            <person name="Ellison S."/>
            <person name="Senalik D."/>
            <person name="Zeng P."/>
            <person name="Satapoomin P."/>
            <person name="Huang J."/>
            <person name="Bowman M."/>
            <person name="Iovene M."/>
            <person name="Sanseverino W."/>
            <person name="Cavagnaro P."/>
            <person name="Yildiz M."/>
            <person name="Macko-Podgorni A."/>
            <person name="Moranska E."/>
            <person name="Grzebelus E."/>
            <person name="Grzebelus D."/>
            <person name="Ashrafi H."/>
            <person name="Zheng Z."/>
            <person name="Cheng S."/>
            <person name="Spooner D."/>
            <person name="Van Deynze A."/>
            <person name="Simon P."/>
        </authorList>
    </citation>
    <scope>NUCLEOTIDE SEQUENCE [LARGE SCALE GENOMIC DNA]</scope>
    <source>
        <tissue evidence="2">Leaf</tissue>
    </source>
</reference>
<proteinExistence type="predicted"/>
<organism evidence="2">
    <name type="scientific">Daucus carota subsp. sativus</name>
    <name type="common">Carrot</name>
    <dbReference type="NCBI Taxonomy" id="79200"/>
    <lineage>
        <taxon>Eukaryota</taxon>
        <taxon>Viridiplantae</taxon>
        <taxon>Streptophyta</taxon>
        <taxon>Embryophyta</taxon>
        <taxon>Tracheophyta</taxon>
        <taxon>Spermatophyta</taxon>
        <taxon>Magnoliopsida</taxon>
        <taxon>eudicotyledons</taxon>
        <taxon>Gunneridae</taxon>
        <taxon>Pentapetalae</taxon>
        <taxon>asterids</taxon>
        <taxon>campanulids</taxon>
        <taxon>Apiales</taxon>
        <taxon>Apiaceae</taxon>
        <taxon>Apioideae</taxon>
        <taxon>Scandiceae</taxon>
        <taxon>Daucinae</taxon>
        <taxon>Daucus</taxon>
        <taxon>Daucus sect. Daucus</taxon>
    </lineage>
</organism>
<accession>A0A164TQ47</accession>
<dbReference type="EMBL" id="LNRQ01000007">
    <property type="protein sequence ID" value="KZM87818.1"/>
    <property type="molecule type" value="Genomic_DNA"/>
</dbReference>
<dbReference type="EMBL" id="CP093349">
    <property type="protein sequence ID" value="WOH09151.1"/>
    <property type="molecule type" value="Genomic_DNA"/>
</dbReference>
<dbReference type="Proteomes" id="UP000077755">
    <property type="component" value="Chromosome 7"/>
</dbReference>
<reference evidence="3" key="2">
    <citation type="submission" date="2022-03" db="EMBL/GenBank/DDBJ databases">
        <title>Draft title - Genomic analysis of global carrot germplasm unveils the trajectory of domestication and the origin of high carotenoid orange carrot.</title>
        <authorList>
            <person name="Iorizzo M."/>
            <person name="Ellison S."/>
            <person name="Senalik D."/>
            <person name="Macko-Podgorni A."/>
            <person name="Grzebelus D."/>
            <person name="Bostan H."/>
            <person name="Rolling W."/>
            <person name="Curaba J."/>
            <person name="Simon P."/>
        </authorList>
    </citation>
    <scope>NUCLEOTIDE SEQUENCE</scope>
    <source>
        <tissue evidence="3">Leaf</tissue>
    </source>
</reference>
<protein>
    <submittedName>
        <fullName evidence="2">Uncharacterized protein</fullName>
    </submittedName>
</protein>